<dbReference type="STRING" id="1123010.SAMN02745724_00298"/>
<dbReference type="EMBL" id="FOLO01000002">
    <property type="protein sequence ID" value="SFB86907.1"/>
    <property type="molecule type" value="Genomic_DNA"/>
</dbReference>
<proteinExistence type="predicted"/>
<keyword evidence="1" id="KW-0973">c-di-GMP</keyword>
<evidence type="ECO:0000259" key="2">
    <source>
        <dbReference type="Pfam" id="PF07238"/>
    </source>
</evidence>
<dbReference type="SUPFAM" id="SSF141371">
    <property type="entry name" value="PilZ domain-like"/>
    <property type="match status" value="1"/>
</dbReference>
<name>A0A1I1EIN8_9GAMM</name>
<dbReference type="GO" id="GO:0035438">
    <property type="term" value="F:cyclic-di-GMP binding"/>
    <property type="evidence" value="ECO:0007669"/>
    <property type="project" value="InterPro"/>
</dbReference>
<dbReference type="Pfam" id="PF07238">
    <property type="entry name" value="PilZ"/>
    <property type="match status" value="1"/>
</dbReference>
<comment type="subunit">
    <text evidence="1">Monomer in both c-di-GMP-bound and free forms.</text>
</comment>
<dbReference type="Proteomes" id="UP000198862">
    <property type="component" value="Unassembled WGS sequence"/>
</dbReference>
<evidence type="ECO:0000256" key="1">
    <source>
        <dbReference type="PIRNR" id="PIRNR028141"/>
    </source>
</evidence>
<dbReference type="Gene3D" id="2.40.10.220">
    <property type="entry name" value="predicted glycosyltransferase like domains"/>
    <property type="match status" value="1"/>
</dbReference>
<keyword evidence="4" id="KW-1185">Reference proteome</keyword>
<sequence>MQDRRHFTRIIFSTPVHLSDMGKVWSTELIDLSLKGALVKKPKEWKDNEIKSLLLTFTLAQSDIELTMNTSVVHEKEQYLGLLCEQIDIDSATHLKRLIELNVGDDALLNRELDALAHPE</sequence>
<organism evidence="3 4">
    <name type="scientific">Pseudoalteromonas denitrificans DSM 6059</name>
    <dbReference type="NCBI Taxonomy" id="1123010"/>
    <lineage>
        <taxon>Bacteria</taxon>
        <taxon>Pseudomonadati</taxon>
        <taxon>Pseudomonadota</taxon>
        <taxon>Gammaproteobacteria</taxon>
        <taxon>Alteromonadales</taxon>
        <taxon>Pseudoalteromonadaceae</taxon>
        <taxon>Pseudoalteromonas</taxon>
    </lineage>
</organism>
<dbReference type="RefSeq" id="WP_091979165.1">
    <property type="nucleotide sequence ID" value="NZ_FOLO01000002.1"/>
</dbReference>
<dbReference type="InterPro" id="IPR009875">
    <property type="entry name" value="PilZ_domain"/>
</dbReference>
<comment type="function">
    <text evidence="1">Binds the second messenger bis-(3'-5') cyclic dimeric guanosine monophosphate (c-di-GMP). Can bind two c-di-GMP molecules per monomer. May play a role in bacterial second-messenger regulated processes. Binding to c-di-GMP induces a conformational change of the C- and N-termini resulting in the exposure of a highly negative surface on one side of the protein to a possible effector protein.</text>
</comment>
<gene>
    <name evidence="3" type="ORF">SAMN02745724_00298</name>
</gene>
<dbReference type="InterPro" id="IPR027021">
    <property type="entry name" value="C-di-GMP_BP_PA4608"/>
</dbReference>
<evidence type="ECO:0000313" key="3">
    <source>
        <dbReference type="EMBL" id="SFB86907.1"/>
    </source>
</evidence>
<keyword evidence="1" id="KW-0547">Nucleotide-binding</keyword>
<evidence type="ECO:0000313" key="4">
    <source>
        <dbReference type="Proteomes" id="UP000198862"/>
    </source>
</evidence>
<dbReference type="AlphaFoldDB" id="A0A1I1EIN8"/>
<feature type="domain" description="PilZ" evidence="2">
    <location>
        <begin position="3"/>
        <end position="100"/>
    </location>
</feature>
<reference evidence="3 4" key="1">
    <citation type="submission" date="2016-10" db="EMBL/GenBank/DDBJ databases">
        <authorList>
            <person name="de Groot N.N."/>
        </authorList>
    </citation>
    <scope>NUCLEOTIDE SEQUENCE [LARGE SCALE GENOMIC DNA]</scope>
    <source>
        <strain evidence="3 4">DSM 6059</strain>
    </source>
</reference>
<dbReference type="PIRSF" id="PIRSF028141">
    <property type="entry name" value="C-di-GMP_BP_PA4608"/>
    <property type="match status" value="1"/>
</dbReference>
<dbReference type="OrthoDB" id="5298508at2"/>
<accession>A0A1I1EIN8</accession>
<protein>
    <recommendedName>
        <fullName evidence="1">Cyclic diguanosine monophosphate-binding protein</fullName>
        <shortName evidence="1">c-di-GMP-binding protein</shortName>
    </recommendedName>
    <alternativeName>
        <fullName evidence="1">Pilz domain-containing protein</fullName>
    </alternativeName>
</protein>